<evidence type="ECO:0000313" key="6">
    <source>
        <dbReference type="Proteomes" id="UP000425916"/>
    </source>
</evidence>
<protein>
    <submittedName>
        <fullName evidence="5">Flavin reductase like domain protein</fullName>
    </submittedName>
</protein>
<reference evidence="5 6" key="1">
    <citation type="submission" date="2019-11" db="EMBL/GenBank/DDBJ databases">
        <title>Genome sequence of Moorella glycerini DSM11254.</title>
        <authorList>
            <person name="Poehlein A."/>
            <person name="Boeer T."/>
            <person name="Daniel R."/>
        </authorList>
    </citation>
    <scope>NUCLEOTIDE SEQUENCE [LARGE SCALE GENOMIC DNA]</scope>
    <source>
        <strain evidence="5 6">DSM 11254</strain>
    </source>
</reference>
<keyword evidence="6" id="KW-1185">Reference proteome</keyword>
<dbReference type="GO" id="GO:0016646">
    <property type="term" value="F:oxidoreductase activity, acting on the CH-NH group of donors, NAD or NADP as acceptor"/>
    <property type="evidence" value="ECO:0007669"/>
    <property type="project" value="UniProtKB-ARBA"/>
</dbReference>
<gene>
    <name evidence="5" type="ORF">MGLY_04470</name>
</gene>
<dbReference type="PANTHER" id="PTHR43567:SF1">
    <property type="entry name" value="FLAVOREDOXIN"/>
    <property type="match status" value="1"/>
</dbReference>
<name>A0A6I5ZML2_9FIRM</name>
<organism evidence="5 6">
    <name type="scientific">Neomoorella glycerini</name>
    <dbReference type="NCBI Taxonomy" id="55779"/>
    <lineage>
        <taxon>Bacteria</taxon>
        <taxon>Bacillati</taxon>
        <taxon>Bacillota</taxon>
        <taxon>Clostridia</taxon>
        <taxon>Neomoorellales</taxon>
        <taxon>Neomoorellaceae</taxon>
        <taxon>Neomoorella</taxon>
    </lineage>
</organism>
<comment type="cofactor">
    <cofactor evidence="1">
        <name>FMN</name>
        <dbReference type="ChEBI" id="CHEBI:58210"/>
    </cofactor>
</comment>
<dbReference type="InterPro" id="IPR002563">
    <property type="entry name" value="Flavin_Rdtase-like_dom"/>
</dbReference>
<evidence type="ECO:0000256" key="2">
    <source>
        <dbReference type="ARBA" id="ARBA00022630"/>
    </source>
</evidence>
<keyword evidence="2" id="KW-0285">Flavoprotein</keyword>
<evidence type="ECO:0000256" key="3">
    <source>
        <dbReference type="ARBA" id="ARBA00038054"/>
    </source>
</evidence>
<sequence>MVNFPDISLAEGANWCGRKSGKKYDKFAETKWTAVPGKTIKTPHIAECYAYLECKVTQQVIAGDHTTFFGEVVDAYAVEEAVKKVKQGGPPAYYFDPARIKTLQHLGGDMYVTNEDNYVEFEVSGVIDVYKLKALREPVFYSGQSKGLS</sequence>
<dbReference type="GO" id="GO:0010181">
    <property type="term" value="F:FMN binding"/>
    <property type="evidence" value="ECO:0007669"/>
    <property type="project" value="InterPro"/>
</dbReference>
<proteinExistence type="inferred from homology"/>
<feature type="domain" description="Flavin reductase like" evidence="4">
    <location>
        <begin position="8"/>
        <end position="95"/>
    </location>
</feature>
<dbReference type="Gene3D" id="2.30.110.10">
    <property type="entry name" value="Electron Transport, Fmn-binding Protein, Chain A"/>
    <property type="match status" value="1"/>
</dbReference>
<accession>A0A6I5ZML2</accession>
<dbReference type="InterPro" id="IPR012349">
    <property type="entry name" value="Split_barrel_FMN-bd"/>
</dbReference>
<evidence type="ECO:0000256" key="1">
    <source>
        <dbReference type="ARBA" id="ARBA00001917"/>
    </source>
</evidence>
<dbReference type="SUPFAM" id="SSF50475">
    <property type="entry name" value="FMN-binding split barrel"/>
    <property type="match status" value="1"/>
</dbReference>
<dbReference type="Pfam" id="PF01613">
    <property type="entry name" value="Flavin_Reduct"/>
    <property type="match status" value="1"/>
</dbReference>
<comment type="similarity">
    <text evidence="3">Belongs to the flavoredoxin family.</text>
</comment>
<evidence type="ECO:0000313" key="5">
    <source>
        <dbReference type="EMBL" id="QGP91123.1"/>
    </source>
</evidence>
<dbReference type="EMBL" id="CP046244">
    <property type="protein sequence ID" value="QGP91123.1"/>
    <property type="molecule type" value="Genomic_DNA"/>
</dbReference>
<evidence type="ECO:0000259" key="4">
    <source>
        <dbReference type="Pfam" id="PF01613"/>
    </source>
</evidence>
<dbReference type="PANTHER" id="PTHR43567">
    <property type="entry name" value="FLAVOREDOXIN-RELATED-RELATED"/>
    <property type="match status" value="1"/>
</dbReference>
<dbReference type="AlphaFoldDB" id="A0A6I5ZML2"/>
<dbReference type="Proteomes" id="UP000425916">
    <property type="component" value="Chromosome"/>
</dbReference>
<dbReference type="InterPro" id="IPR052174">
    <property type="entry name" value="Flavoredoxin"/>
</dbReference>